<keyword evidence="1" id="KW-0812">Transmembrane</keyword>
<sequence length="47" mass="5285">MSTPVVVFIVIAAVVVLVALAAWRGDARRNKHVAEDEDRLEQPREEQ</sequence>
<proteinExistence type="predicted"/>
<feature type="transmembrane region" description="Helical" evidence="1">
    <location>
        <begin position="6"/>
        <end position="23"/>
    </location>
</feature>
<protein>
    <submittedName>
        <fullName evidence="2">Uncharacterized protein</fullName>
    </submittedName>
</protein>
<gene>
    <name evidence="2" type="ORF">FB381_3025</name>
</gene>
<dbReference type="Proteomes" id="UP000320209">
    <property type="component" value="Unassembled WGS sequence"/>
</dbReference>
<keyword evidence="1" id="KW-1133">Transmembrane helix</keyword>
<accession>A0A543A942</accession>
<name>A0A543A942_9ACTN</name>
<evidence type="ECO:0000313" key="2">
    <source>
        <dbReference type="EMBL" id="TQL69123.1"/>
    </source>
</evidence>
<keyword evidence="3" id="KW-1185">Reference proteome</keyword>
<dbReference type="RefSeq" id="WP_170225171.1">
    <property type="nucleotide sequence ID" value="NZ_VFOV01000001.1"/>
</dbReference>
<organism evidence="2 3">
    <name type="scientific">Nocardioides albertanoniae</name>
    <dbReference type="NCBI Taxonomy" id="1175486"/>
    <lineage>
        <taxon>Bacteria</taxon>
        <taxon>Bacillati</taxon>
        <taxon>Actinomycetota</taxon>
        <taxon>Actinomycetes</taxon>
        <taxon>Propionibacteriales</taxon>
        <taxon>Nocardioidaceae</taxon>
        <taxon>Nocardioides</taxon>
    </lineage>
</organism>
<comment type="caution">
    <text evidence="2">The sequence shown here is derived from an EMBL/GenBank/DDBJ whole genome shotgun (WGS) entry which is preliminary data.</text>
</comment>
<evidence type="ECO:0000313" key="3">
    <source>
        <dbReference type="Proteomes" id="UP000320209"/>
    </source>
</evidence>
<reference evidence="2 3" key="1">
    <citation type="submission" date="2019-06" db="EMBL/GenBank/DDBJ databases">
        <title>Sequencing the genomes of 1000 actinobacteria strains.</title>
        <authorList>
            <person name="Klenk H.-P."/>
        </authorList>
    </citation>
    <scope>NUCLEOTIDE SEQUENCE [LARGE SCALE GENOMIC DNA]</scope>
    <source>
        <strain evidence="2 3">DSM 25218</strain>
    </source>
</reference>
<evidence type="ECO:0000256" key="1">
    <source>
        <dbReference type="SAM" id="Phobius"/>
    </source>
</evidence>
<keyword evidence="1" id="KW-0472">Membrane</keyword>
<dbReference type="AlphaFoldDB" id="A0A543A942"/>
<dbReference type="EMBL" id="VFOV01000001">
    <property type="protein sequence ID" value="TQL69123.1"/>
    <property type="molecule type" value="Genomic_DNA"/>
</dbReference>